<reference evidence="3" key="1">
    <citation type="submission" date="2015-12" db="EMBL/GenBank/DDBJ databases">
        <authorList>
            <person name="Nair G.R."/>
            <person name="Kaur G."/>
            <person name="Mayilraj S."/>
        </authorList>
    </citation>
    <scope>NUCLEOTIDE SEQUENCE [LARGE SCALE GENOMIC DNA]</scope>
    <source>
        <strain evidence="3">CD08_4</strain>
    </source>
</reference>
<evidence type="ECO:0000313" key="3">
    <source>
        <dbReference type="Proteomes" id="UP000053512"/>
    </source>
</evidence>
<organism evidence="2 3">
    <name type="scientific">Kocuria rosea subsp. polaris</name>
    <dbReference type="NCBI Taxonomy" id="136273"/>
    <lineage>
        <taxon>Bacteria</taxon>
        <taxon>Bacillati</taxon>
        <taxon>Actinomycetota</taxon>
        <taxon>Actinomycetes</taxon>
        <taxon>Micrococcales</taxon>
        <taxon>Micrococcaceae</taxon>
        <taxon>Kocuria</taxon>
    </lineage>
</organism>
<evidence type="ECO:0000313" key="2">
    <source>
        <dbReference type="EMBL" id="KUG61051.1"/>
    </source>
</evidence>
<evidence type="ECO:0008006" key="4">
    <source>
        <dbReference type="Google" id="ProtNLM"/>
    </source>
</evidence>
<keyword evidence="1" id="KW-1133">Transmembrane helix</keyword>
<dbReference type="PANTHER" id="PTHR32309">
    <property type="entry name" value="TYROSINE-PROTEIN KINASE"/>
    <property type="match status" value="1"/>
</dbReference>
<dbReference type="InterPro" id="IPR050445">
    <property type="entry name" value="Bact_polysacc_biosynth/exp"/>
</dbReference>
<feature type="transmembrane region" description="Helical" evidence="1">
    <location>
        <begin position="12"/>
        <end position="31"/>
    </location>
</feature>
<dbReference type="PANTHER" id="PTHR32309:SF13">
    <property type="entry name" value="FERRIC ENTEROBACTIN TRANSPORT PROTEIN FEPE"/>
    <property type="match status" value="1"/>
</dbReference>
<feature type="transmembrane region" description="Helical" evidence="1">
    <location>
        <begin position="172"/>
        <end position="193"/>
    </location>
</feature>
<keyword evidence="1" id="KW-0472">Membrane</keyword>
<dbReference type="Proteomes" id="UP000053512">
    <property type="component" value="Unassembled WGS sequence"/>
</dbReference>
<dbReference type="EMBL" id="LQBK01000006">
    <property type="protein sequence ID" value="KUG61051.1"/>
    <property type="molecule type" value="Genomic_DNA"/>
</dbReference>
<accession>A0A0W8IMS4</accession>
<dbReference type="OrthoDB" id="9812433at2"/>
<protein>
    <recommendedName>
        <fullName evidence="4">Polysaccharide chain length determinant N-terminal domain-containing protein</fullName>
    </recommendedName>
</protein>
<dbReference type="RefSeq" id="WP_058873394.1">
    <property type="nucleotide sequence ID" value="NZ_LQBK01000006.1"/>
</dbReference>
<sequence>MKIDDYARLMRKGWWLILAFGVLGTIVGLVISSRTAPQYRAVSSVYLHMARVDTPSDLSMVAGYMEFQTSTYAELADKPLLQTRVVDRLGVDIFPASMIDRVSTEIPEKTYSINIIAYSPDRQESVDTANTTAAVLSEYVNETEPQLDGQPVVRMDVSAQAMGATSERPSSAMFAVVGLTVGLLLGAAVTLVLPQRPSQKDFGTSRG</sequence>
<gene>
    <name evidence="2" type="ORF">AVL61_07740</name>
</gene>
<evidence type="ECO:0000256" key="1">
    <source>
        <dbReference type="SAM" id="Phobius"/>
    </source>
</evidence>
<dbReference type="GO" id="GO:0005886">
    <property type="term" value="C:plasma membrane"/>
    <property type="evidence" value="ECO:0007669"/>
    <property type="project" value="TreeGrafter"/>
</dbReference>
<keyword evidence="1" id="KW-0812">Transmembrane</keyword>
<comment type="caution">
    <text evidence="2">The sequence shown here is derived from an EMBL/GenBank/DDBJ whole genome shotgun (WGS) entry which is preliminary data.</text>
</comment>
<dbReference type="GO" id="GO:0004713">
    <property type="term" value="F:protein tyrosine kinase activity"/>
    <property type="evidence" value="ECO:0007669"/>
    <property type="project" value="TreeGrafter"/>
</dbReference>
<dbReference type="AlphaFoldDB" id="A0A0W8IMS4"/>
<proteinExistence type="predicted"/>
<name>A0A0W8IMS4_KOCRO</name>